<gene>
    <name evidence="2" type="ORF">MNV_1730003</name>
</gene>
<keyword evidence="3" id="KW-1185">Reference proteome</keyword>
<proteinExistence type="predicted"/>
<feature type="transmembrane region" description="Helical" evidence="1">
    <location>
        <begin position="211"/>
        <end position="231"/>
    </location>
</feature>
<reference evidence="3" key="1">
    <citation type="submission" date="2017-06" db="EMBL/GenBank/DDBJ databases">
        <authorList>
            <person name="Cremers G."/>
        </authorList>
    </citation>
    <scope>NUCLEOTIDE SEQUENCE [LARGE SCALE GENOMIC DNA]</scope>
</reference>
<keyword evidence="1" id="KW-0472">Membrane</keyword>
<feature type="transmembrane region" description="Helical" evidence="1">
    <location>
        <begin position="157"/>
        <end position="175"/>
    </location>
</feature>
<evidence type="ECO:0000256" key="1">
    <source>
        <dbReference type="SAM" id="Phobius"/>
    </source>
</evidence>
<dbReference type="Proteomes" id="UP000218615">
    <property type="component" value="Unassembled WGS sequence"/>
</dbReference>
<dbReference type="RefSeq" id="WP_096204539.1">
    <property type="nucleotide sequence ID" value="NZ_FZMP01000083.1"/>
</dbReference>
<feature type="transmembrane region" description="Helical" evidence="1">
    <location>
        <begin position="454"/>
        <end position="471"/>
    </location>
</feature>
<evidence type="ECO:0000313" key="2">
    <source>
        <dbReference type="EMBL" id="SNQ60255.1"/>
    </source>
</evidence>
<sequence length="477" mass="53979">MNEIETETLSEKKPMAALEQQDSGTYIGLLLGGIILATGAVVLFSDLESTFSTRGIDITLSIIFRMGLMLASAYGAISCFFGLYRIAALNRMLSGKIGEEFEDFVLYTRPFIEEVIRQRLVVEKVMDKLETMEKRSIESTAVQQESKSAVSTKWWEFLFYVALLTNISIGLYVYLEAHPYEMVPYSIIILGIAWWVLMAKYFGILFDPRGVYMPAFFIAALPTLSIVLRIFLAPYQALFIVFIGLFFYVAAMYYYYRYITMGIPLFSIAKLREEIEISKKARAEKPEIEAKKESILEQALSRIKSQEVIEKPAPLHVIRTESEIRALKISLKDVIRSAFRAKIQSIRLGFMSLIWPRAVCQNGRKISCTGLIMAFLGAVSIITFPAIYEDVFLEAVLFGIVLLATGYSLAGKREKRIFTISSSLFFAGILLSLGTAISFYFLSVESLVENILKIAMQYIAGILFLVLDIFIDRRPKK</sequence>
<dbReference type="EMBL" id="FZMP01000083">
    <property type="protein sequence ID" value="SNQ60255.1"/>
    <property type="molecule type" value="Genomic_DNA"/>
</dbReference>
<keyword evidence="1" id="KW-1133">Transmembrane helix</keyword>
<dbReference type="AlphaFoldDB" id="A0A284VLV5"/>
<accession>A0A284VLV5</accession>
<feature type="transmembrane region" description="Helical" evidence="1">
    <location>
        <begin position="417"/>
        <end position="442"/>
    </location>
</feature>
<feature type="transmembrane region" description="Helical" evidence="1">
    <location>
        <begin position="187"/>
        <end position="204"/>
    </location>
</feature>
<name>A0A284VLV5_9EURY</name>
<feature type="transmembrane region" description="Helical" evidence="1">
    <location>
        <begin position="391"/>
        <end position="410"/>
    </location>
</feature>
<protein>
    <submittedName>
        <fullName evidence="2">Uncharacterized protein</fullName>
    </submittedName>
</protein>
<organism evidence="2 3">
    <name type="scientific">Candidatus Methanoperedens nitratireducens</name>
    <dbReference type="NCBI Taxonomy" id="1392998"/>
    <lineage>
        <taxon>Archaea</taxon>
        <taxon>Methanobacteriati</taxon>
        <taxon>Methanobacteriota</taxon>
        <taxon>Stenosarchaea group</taxon>
        <taxon>Methanomicrobia</taxon>
        <taxon>Methanosarcinales</taxon>
        <taxon>ANME-2 cluster</taxon>
        <taxon>Candidatus Methanoperedentaceae</taxon>
        <taxon>Candidatus Methanoperedens</taxon>
    </lineage>
</organism>
<evidence type="ECO:0000313" key="3">
    <source>
        <dbReference type="Proteomes" id="UP000218615"/>
    </source>
</evidence>
<dbReference type="OrthoDB" id="378712at2157"/>
<feature type="transmembrane region" description="Helical" evidence="1">
    <location>
        <begin position="62"/>
        <end position="84"/>
    </location>
</feature>
<feature type="transmembrane region" description="Helical" evidence="1">
    <location>
        <begin position="23"/>
        <end position="42"/>
    </location>
</feature>
<keyword evidence="1" id="KW-0812">Transmembrane</keyword>
<feature type="transmembrane region" description="Helical" evidence="1">
    <location>
        <begin position="366"/>
        <end position="385"/>
    </location>
</feature>
<feature type="transmembrane region" description="Helical" evidence="1">
    <location>
        <begin position="237"/>
        <end position="256"/>
    </location>
</feature>